<proteinExistence type="inferred from homology"/>
<dbReference type="NCBIfam" id="TIGR00331">
    <property type="entry name" value="hrcA"/>
    <property type="match status" value="1"/>
</dbReference>
<dbReference type="SUPFAM" id="SSF46785">
    <property type="entry name" value="Winged helix' DNA-binding domain"/>
    <property type="match status" value="1"/>
</dbReference>
<keyword evidence="8" id="KW-1185">Reference proteome</keyword>
<dbReference type="PANTHER" id="PTHR34824:SF1">
    <property type="entry name" value="HEAT-INDUCIBLE TRANSCRIPTION REPRESSOR HRCA"/>
    <property type="match status" value="1"/>
</dbReference>
<keyword evidence="2 5" id="KW-0805">Transcription regulation</keyword>
<evidence type="ECO:0000256" key="2">
    <source>
        <dbReference type="ARBA" id="ARBA00023015"/>
    </source>
</evidence>
<dbReference type="Gene3D" id="1.10.10.10">
    <property type="entry name" value="Winged helix-like DNA-binding domain superfamily/Winged helix DNA-binding domain"/>
    <property type="match status" value="1"/>
</dbReference>
<comment type="caution">
    <text evidence="7">The sequence shown here is derived from an EMBL/GenBank/DDBJ whole genome shotgun (WGS) entry which is preliminary data.</text>
</comment>
<dbReference type="EMBL" id="SORI01000001">
    <property type="protein sequence ID" value="TDY65166.1"/>
    <property type="molecule type" value="Genomic_DNA"/>
</dbReference>
<dbReference type="Proteomes" id="UP000295066">
    <property type="component" value="Unassembled WGS sequence"/>
</dbReference>
<dbReference type="InterPro" id="IPR029016">
    <property type="entry name" value="GAF-like_dom_sf"/>
</dbReference>
<dbReference type="PIRSF" id="PIRSF005485">
    <property type="entry name" value="HrcA"/>
    <property type="match status" value="1"/>
</dbReference>
<keyword evidence="1 5" id="KW-0678">Repressor</keyword>
<dbReference type="InterPro" id="IPR036388">
    <property type="entry name" value="WH-like_DNA-bd_sf"/>
</dbReference>
<sequence>MLTERQLEIVLSVVYEYIQTGEPAGSRTISKKYLRGSSPATIRNEMADLEEMGYFYQPHTSAGRLPTSKAYRLYVDSIMQRRRSAPAETEKWKKEIRERRQGVDSILGYVSQLLGKATNCVGVAALSALGEVQIQRVNFVRLGGSTVLVLIVLEGGLVHHANIQLPCEISPDILDDLARKISAVACGHPWGQVRDALFTYVLDGLERVWDTCREALVQMDAILNRRNSRLFVGGAQHILNLPDFQDIGKFQTVLSLLEQEQALADMVERYSIKQGVSVTIGEEISEEMKECSLVLVPAPGYGRRTILGLIGPLRMDYEKSISILETIAEDLDDSLVN</sequence>
<comment type="similarity">
    <text evidence="5">Belongs to the HrcA family.</text>
</comment>
<dbReference type="InterPro" id="IPR021153">
    <property type="entry name" value="HrcA_C"/>
</dbReference>
<dbReference type="SUPFAM" id="SSF55781">
    <property type="entry name" value="GAF domain-like"/>
    <property type="match status" value="1"/>
</dbReference>
<gene>
    <name evidence="5" type="primary">hrcA</name>
    <name evidence="7" type="ORF">C8D99_101317</name>
</gene>
<evidence type="ECO:0000313" key="7">
    <source>
        <dbReference type="EMBL" id="TDY65166.1"/>
    </source>
</evidence>
<evidence type="ECO:0000259" key="6">
    <source>
        <dbReference type="Pfam" id="PF01628"/>
    </source>
</evidence>
<dbReference type="InterPro" id="IPR002571">
    <property type="entry name" value="HrcA"/>
</dbReference>
<dbReference type="Gene3D" id="3.30.450.40">
    <property type="match status" value="1"/>
</dbReference>
<dbReference type="PANTHER" id="PTHR34824">
    <property type="entry name" value="HEAT-INDUCIBLE TRANSCRIPTION REPRESSOR HRCA"/>
    <property type="match status" value="1"/>
</dbReference>
<feature type="domain" description="Heat-inducible transcription repressor HrcA C-terminal" evidence="6">
    <location>
        <begin position="104"/>
        <end position="321"/>
    </location>
</feature>
<organism evidence="7 8">
    <name type="scientific">Aminivibrio pyruvatiphilus</name>
    <dbReference type="NCBI Taxonomy" id="1005740"/>
    <lineage>
        <taxon>Bacteria</taxon>
        <taxon>Thermotogati</taxon>
        <taxon>Synergistota</taxon>
        <taxon>Synergistia</taxon>
        <taxon>Synergistales</taxon>
        <taxon>Aminobacteriaceae</taxon>
        <taxon>Aminivibrio</taxon>
    </lineage>
</organism>
<reference evidence="7 8" key="1">
    <citation type="submission" date="2019-03" db="EMBL/GenBank/DDBJ databases">
        <title>Genomic Encyclopedia of Type Strains, Phase IV (KMG-IV): sequencing the most valuable type-strain genomes for metagenomic binning, comparative biology and taxonomic classification.</title>
        <authorList>
            <person name="Goeker M."/>
        </authorList>
    </citation>
    <scope>NUCLEOTIDE SEQUENCE [LARGE SCALE GENOMIC DNA]</scope>
    <source>
        <strain evidence="7 8">DSM 25964</strain>
    </source>
</reference>
<evidence type="ECO:0000256" key="3">
    <source>
        <dbReference type="ARBA" id="ARBA00023016"/>
    </source>
</evidence>
<dbReference type="HAMAP" id="MF_00081">
    <property type="entry name" value="HrcA"/>
    <property type="match status" value="1"/>
</dbReference>
<dbReference type="Pfam" id="PF01628">
    <property type="entry name" value="HrcA"/>
    <property type="match status" value="1"/>
</dbReference>
<dbReference type="OrthoDB" id="9783139at2"/>
<dbReference type="RefSeq" id="WP_133955620.1">
    <property type="nucleotide sequence ID" value="NZ_SORI01000001.1"/>
</dbReference>
<dbReference type="AlphaFoldDB" id="A0A4R8MM51"/>
<dbReference type="InterPro" id="IPR036390">
    <property type="entry name" value="WH_DNA-bd_sf"/>
</dbReference>
<accession>A0A4R8MM51</accession>
<evidence type="ECO:0000313" key="8">
    <source>
        <dbReference type="Proteomes" id="UP000295066"/>
    </source>
</evidence>
<evidence type="ECO:0000256" key="5">
    <source>
        <dbReference type="HAMAP-Rule" id="MF_00081"/>
    </source>
</evidence>
<keyword evidence="4 5" id="KW-0804">Transcription</keyword>
<evidence type="ECO:0000256" key="1">
    <source>
        <dbReference type="ARBA" id="ARBA00022491"/>
    </source>
</evidence>
<keyword evidence="3 5" id="KW-0346">Stress response</keyword>
<dbReference type="GO" id="GO:0003677">
    <property type="term" value="F:DNA binding"/>
    <property type="evidence" value="ECO:0007669"/>
    <property type="project" value="InterPro"/>
</dbReference>
<evidence type="ECO:0000256" key="4">
    <source>
        <dbReference type="ARBA" id="ARBA00023163"/>
    </source>
</evidence>
<name>A0A4R8MM51_9BACT</name>
<comment type="function">
    <text evidence="5">Negative regulator of class I heat shock genes (grpE-dnaK-dnaJ and groELS operons). Prevents heat-shock induction of these operons.</text>
</comment>
<dbReference type="GO" id="GO:0045892">
    <property type="term" value="P:negative regulation of DNA-templated transcription"/>
    <property type="evidence" value="ECO:0007669"/>
    <property type="project" value="UniProtKB-UniRule"/>
</dbReference>
<protein>
    <recommendedName>
        <fullName evidence="5">Heat-inducible transcription repressor HrcA</fullName>
    </recommendedName>
</protein>